<keyword evidence="12 18" id="KW-0862">Zinc</keyword>
<dbReference type="GO" id="GO:0008703">
    <property type="term" value="F:5-amino-6-(5-phosphoribosylamino)uracil reductase activity"/>
    <property type="evidence" value="ECO:0007669"/>
    <property type="project" value="UniProtKB-EC"/>
</dbReference>
<evidence type="ECO:0000256" key="12">
    <source>
        <dbReference type="ARBA" id="ARBA00022833"/>
    </source>
</evidence>
<keyword evidence="10 18" id="KW-0479">Metal-binding</keyword>
<dbReference type="InterPro" id="IPR016193">
    <property type="entry name" value="Cytidine_deaminase-like"/>
</dbReference>
<dbReference type="InterPro" id="IPR002734">
    <property type="entry name" value="RibDG_C"/>
</dbReference>
<comment type="similarity">
    <text evidence="4">In the N-terminal section; belongs to the cytidine and deoxycytidylate deaminase family.</text>
</comment>
<feature type="binding site" evidence="17">
    <location>
        <position position="353"/>
    </location>
    <ligand>
        <name>substrate</name>
    </ligand>
</feature>
<name>A0A5C5Y2T3_9PLAN</name>
<feature type="binding site" evidence="17">
    <location>
        <position position="215"/>
    </location>
    <ligand>
        <name>NADP(+)</name>
        <dbReference type="ChEBI" id="CHEBI:58349"/>
    </ligand>
</feature>
<evidence type="ECO:0000256" key="7">
    <source>
        <dbReference type="ARBA" id="ARBA00013173"/>
    </source>
</evidence>
<comment type="pathway">
    <text evidence="2">Cofactor biosynthesis; riboflavin biosynthesis; 5-amino-6-(D-ribitylamino)uracil from GTP: step 2/4.</text>
</comment>
<comment type="function">
    <text evidence="1">Converts 2,5-diamino-6-(ribosylamino)-4(3h)-pyrimidinone 5'-phosphate into 5-amino-6-(ribosylamino)-2,4(1h,3h)-pyrimidinedione 5'-phosphate.</text>
</comment>
<dbReference type="Proteomes" id="UP000317238">
    <property type="component" value="Unassembled WGS sequence"/>
</dbReference>
<keyword evidence="9" id="KW-0686">Riboflavin biosynthesis</keyword>
<comment type="caution">
    <text evidence="21">The sequence shown here is derived from an EMBL/GenBank/DDBJ whole genome shotgun (WGS) entry which is preliminary data.</text>
</comment>
<keyword evidence="15" id="KW-0511">Multifunctional enzyme</keyword>
<dbReference type="PANTHER" id="PTHR38011:SF7">
    <property type="entry name" value="2,5-DIAMINO-6-RIBOSYLAMINO-4(3H)-PYRIMIDINONE 5'-PHOSPHATE REDUCTASE"/>
    <property type="match status" value="1"/>
</dbReference>
<feature type="binding site" evidence="18">
    <location>
        <position position="92"/>
    </location>
    <ligand>
        <name>Zn(2+)</name>
        <dbReference type="ChEBI" id="CHEBI:29105"/>
        <note>catalytic</note>
    </ligand>
</feature>
<dbReference type="SUPFAM" id="SSF53927">
    <property type="entry name" value="Cytidine deaminase-like"/>
    <property type="match status" value="1"/>
</dbReference>
<evidence type="ECO:0000313" key="21">
    <source>
        <dbReference type="EMBL" id="TWT70056.1"/>
    </source>
</evidence>
<dbReference type="GO" id="GO:0008270">
    <property type="term" value="F:zinc ion binding"/>
    <property type="evidence" value="ECO:0007669"/>
    <property type="project" value="InterPro"/>
</dbReference>
<evidence type="ECO:0000256" key="17">
    <source>
        <dbReference type="PIRSR" id="PIRSR006769-2"/>
    </source>
</evidence>
<accession>A0A5C5Y2T3</accession>
<feature type="binding site" evidence="18">
    <location>
        <position position="120"/>
    </location>
    <ligand>
        <name>Zn(2+)</name>
        <dbReference type="ChEBI" id="CHEBI:29105"/>
        <note>catalytic</note>
    </ligand>
</feature>
<protein>
    <recommendedName>
        <fullName evidence="8">Riboflavin biosynthesis protein RibD</fullName>
        <ecNumber evidence="7">1.1.1.193</ecNumber>
        <ecNumber evidence="6">3.5.4.26</ecNumber>
    </recommendedName>
</protein>
<feature type="binding site" evidence="17">
    <location>
        <position position="252"/>
    </location>
    <ligand>
        <name>substrate</name>
    </ligand>
</feature>
<dbReference type="Gene3D" id="3.40.430.10">
    <property type="entry name" value="Dihydrofolate Reductase, subunit A"/>
    <property type="match status" value="1"/>
</dbReference>
<feature type="binding site" evidence="17">
    <location>
        <position position="245"/>
    </location>
    <ligand>
        <name>NADP(+)</name>
        <dbReference type="ChEBI" id="CHEBI:58349"/>
    </ligand>
</feature>
<dbReference type="CDD" id="cd01284">
    <property type="entry name" value="Riboflavin_deaminase-reductase"/>
    <property type="match status" value="1"/>
</dbReference>
<comment type="cofactor">
    <cofactor evidence="18">
        <name>Zn(2+)</name>
        <dbReference type="ChEBI" id="CHEBI:29105"/>
    </cofactor>
    <text evidence="18">Binds 1 zinc ion.</text>
</comment>
<sequence>MPDDSTPADEPSGPDHPDPSSTPPPRRGELAPAQFATPADAAEADQRWMQDALRLATAGQGHVEPNPMVGCVLVRDGRLIGQGYHRKFGGPHAEVEAIRDCLASGQTTVGCTAYVTLEPCCHHGKTPPCTGALIDAQVHRVVIAVADPFKQVDHGGIRQLTDAGIRVDVGVLESEARFILAPYLKRITTGIPWMIAKWAMTADGRIATVTGQSQWITGTDSRADVHQTRGRVDAIVVGMGTMSADDPLLTARPPGARVAQRLVFCRTSLPGETSRLVQTADQIPTTCVAPEDLNPGFQKRLADLGVRFLRPTAEPHRDQKAGSNDPGPAEMDQPLRRIMRTLSHEGATNVLLECGGRLMASFLSENLPDEFHIYVGAKVFGGHTAPGPVDGAGISAISESPALELVESRAIGEDVKIIYRRK</sequence>
<evidence type="ECO:0000259" key="20">
    <source>
        <dbReference type="PROSITE" id="PS51747"/>
    </source>
</evidence>
<evidence type="ECO:0000256" key="13">
    <source>
        <dbReference type="ARBA" id="ARBA00022857"/>
    </source>
</evidence>
<dbReference type="NCBIfam" id="TIGR00326">
    <property type="entry name" value="eubact_ribD"/>
    <property type="match status" value="1"/>
</dbReference>
<dbReference type="Gene3D" id="3.40.140.10">
    <property type="entry name" value="Cytidine Deaminase, domain 2"/>
    <property type="match status" value="1"/>
</dbReference>
<proteinExistence type="inferred from homology"/>
<dbReference type="PIRSF" id="PIRSF006769">
    <property type="entry name" value="RibD"/>
    <property type="match status" value="1"/>
</dbReference>
<organism evidence="21 22">
    <name type="scientific">Crateriforma conspicua</name>
    <dbReference type="NCBI Taxonomy" id="2527996"/>
    <lineage>
        <taxon>Bacteria</taxon>
        <taxon>Pseudomonadati</taxon>
        <taxon>Planctomycetota</taxon>
        <taxon>Planctomycetia</taxon>
        <taxon>Planctomycetales</taxon>
        <taxon>Planctomycetaceae</taxon>
        <taxon>Crateriforma</taxon>
    </lineage>
</organism>
<evidence type="ECO:0000256" key="8">
    <source>
        <dbReference type="ARBA" id="ARBA00019930"/>
    </source>
</evidence>
<feature type="binding site" evidence="18">
    <location>
        <position position="129"/>
    </location>
    <ligand>
        <name>Zn(2+)</name>
        <dbReference type="ChEBI" id="CHEBI:29105"/>
        <note>catalytic</note>
    </ligand>
</feature>
<feature type="region of interest" description="Disordered" evidence="19">
    <location>
        <begin position="1"/>
        <end position="31"/>
    </location>
</feature>
<feature type="binding site" evidence="17">
    <location>
        <position position="213"/>
    </location>
    <ligand>
        <name>substrate</name>
    </ligand>
</feature>
<dbReference type="AlphaFoldDB" id="A0A5C5Y2T3"/>
<evidence type="ECO:0000256" key="4">
    <source>
        <dbReference type="ARBA" id="ARBA00005259"/>
    </source>
</evidence>
<evidence type="ECO:0000256" key="19">
    <source>
        <dbReference type="SAM" id="MobiDB-lite"/>
    </source>
</evidence>
<dbReference type="EC" id="3.5.4.26" evidence="6"/>
<feature type="domain" description="CMP/dCMP-type deaminase" evidence="20">
    <location>
        <begin position="43"/>
        <end position="168"/>
    </location>
</feature>
<evidence type="ECO:0000256" key="2">
    <source>
        <dbReference type="ARBA" id="ARBA00004882"/>
    </source>
</evidence>
<evidence type="ECO:0000256" key="9">
    <source>
        <dbReference type="ARBA" id="ARBA00022619"/>
    </source>
</evidence>
<dbReference type="RefSeq" id="WP_146439158.1">
    <property type="nucleotide sequence ID" value="NZ_SJPL01000001.1"/>
</dbReference>
<evidence type="ECO:0000256" key="14">
    <source>
        <dbReference type="ARBA" id="ARBA00023002"/>
    </source>
</evidence>
<keyword evidence="11" id="KW-0378">Hydrolase</keyword>
<feature type="binding site" evidence="17">
    <location>
        <begin position="355"/>
        <end position="361"/>
    </location>
    <ligand>
        <name>NADP(+)</name>
        <dbReference type="ChEBI" id="CHEBI:58349"/>
    </ligand>
</feature>
<dbReference type="GO" id="GO:0009231">
    <property type="term" value="P:riboflavin biosynthetic process"/>
    <property type="evidence" value="ECO:0007669"/>
    <property type="project" value="UniProtKB-UniPathway"/>
</dbReference>
<dbReference type="PROSITE" id="PS51747">
    <property type="entry name" value="CYT_DCMP_DEAMINASES_2"/>
    <property type="match status" value="1"/>
</dbReference>
<dbReference type="Pfam" id="PF00383">
    <property type="entry name" value="dCMP_cyt_deam_1"/>
    <property type="match status" value="1"/>
</dbReference>
<dbReference type="InterPro" id="IPR050765">
    <property type="entry name" value="Riboflavin_Biosynth_HTPR"/>
</dbReference>
<dbReference type="GO" id="GO:0008835">
    <property type="term" value="F:diaminohydroxyphosphoribosylaminopyrimidine deaminase activity"/>
    <property type="evidence" value="ECO:0007669"/>
    <property type="project" value="UniProtKB-EC"/>
</dbReference>
<evidence type="ECO:0000256" key="11">
    <source>
        <dbReference type="ARBA" id="ARBA00022801"/>
    </source>
</evidence>
<dbReference type="SUPFAM" id="SSF53597">
    <property type="entry name" value="Dihydrofolate reductase-like"/>
    <property type="match status" value="1"/>
</dbReference>
<gene>
    <name evidence="21" type="primary">ribD</name>
    <name evidence="21" type="ORF">Pan14r_23540</name>
</gene>
<keyword evidence="14" id="KW-0560">Oxidoreductase</keyword>
<evidence type="ECO:0000256" key="1">
    <source>
        <dbReference type="ARBA" id="ARBA00002151"/>
    </source>
</evidence>
<evidence type="ECO:0000256" key="6">
    <source>
        <dbReference type="ARBA" id="ARBA00012766"/>
    </source>
</evidence>
<evidence type="ECO:0000256" key="18">
    <source>
        <dbReference type="PIRSR" id="PIRSR006769-3"/>
    </source>
</evidence>
<dbReference type="InterPro" id="IPR004794">
    <property type="entry name" value="Eubact_RibD"/>
</dbReference>
<dbReference type="EC" id="1.1.1.193" evidence="7"/>
<comment type="similarity">
    <text evidence="5">In the C-terminal section; belongs to the HTP reductase family.</text>
</comment>
<dbReference type="UniPathway" id="UPA00275">
    <property type="reaction ID" value="UER00401"/>
</dbReference>
<dbReference type="InterPro" id="IPR016192">
    <property type="entry name" value="APOBEC/CMP_deaminase_Zn-bd"/>
</dbReference>
<dbReference type="InterPro" id="IPR002125">
    <property type="entry name" value="CMP_dCMP_dom"/>
</dbReference>
<dbReference type="PROSITE" id="PS00903">
    <property type="entry name" value="CYT_DCMP_DEAMINASES_1"/>
    <property type="match status" value="1"/>
</dbReference>
<evidence type="ECO:0000256" key="10">
    <source>
        <dbReference type="ARBA" id="ARBA00022723"/>
    </source>
</evidence>
<feature type="binding site" evidence="17">
    <location>
        <position position="249"/>
    </location>
    <ligand>
        <name>substrate</name>
    </ligand>
</feature>
<feature type="binding site" evidence="17">
    <location>
        <position position="241"/>
    </location>
    <ligand>
        <name>NADP(+)</name>
        <dbReference type="ChEBI" id="CHEBI:58349"/>
    </ligand>
</feature>
<feature type="active site" description="Proton donor" evidence="16">
    <location>
        <position position="94"/>
    </location>
</feature>
<evidence type="ECO:0000256" key="15">
    <source>
        <dbReference type="ARBA" id="ARBA00023268"/>
    </source>
</evidence>
<reference evidence="21 22" key="1">
    <citation type="submission" date="2019-02" db="EMBL/GenBank/DDBJ databases">
        <title>Deep-cultivation of Planctomycetes and their phenomic and genomic characterization uncovers novel biology.</title>
        <authorList>
            <person name="Wiegand S."/>
            <person name="Jogler M."/>
            <person name="Boedeker C."/>
            <person name="Pinto D."/>
            <person name="Vollmers J."/>
            <person name="Rivas-Marin E."/>
            <person name="Kohn T."/>
            <person name="Peeters S.H."/>
            <person name="Heuer A."/>
            <person name="Rast P."/>
            <person name="Oberbeckmann S."/>
            <person name="Bunk B."/>
            <person name="Jeske O."/>
            <person name="Meyerdierks A."/>
            <person name="Storesund J.E."/>
            <person name="Kallscheuer N."/>
            <person name="Luecker S."/>
            <person name="Lage O.M."/>
            <person name="Pohl T."/>
            <person name="Merkel B.J."/>
            <person name="Hornburger P."/>
            <person name="Mueller R.-W."/>
            <person name="Bruemmer F."/>
            <person name="Labrenz M."/>
            <person name="Spormann A.M."/>
            <person name="Op Den Camp H."/>
            <person name="Overmann J."/>
            <person name="Amann R."/>
            <person name="Jetten M.S.M."/>
            <person name="Mascher T."/>
            <person name="Medema M.H."/>
            <person name="Devos D.P."/>
            <person name="Kaster A.-K."/>
            <person name="Ovreas L."/>
            <person name="Rohde M."/>
            <person name="Galperin M.Y."/>
            <person name="Jogler C."/>
        </authorList>
    </citation>
    <scope>NUCLEOTIDE SEQUENCE [LARGE SCALE GENOMIC DNA]</scope>
    <source>
        <strain evidence="21 22">Pan14r</strain>
    </source>
</reference>
<dbReference type="Pfam" id="PF01872">
    <property type="entry name" value="RibD_C"/>
    <property type="match status" value="1"/>
</dbReference>
<feature type="binding site" evidence="17">
    <location>
        <position position="199"/>
    </location>
    <ligand>
        <name>NADP(+)</name>
        <dbReference type="ChEBI" id="CHEBI:58349"/>
    </ligand>
</feature>
<evidence type="ECO:0000313" key="22">
    <source>
        <dbReference type="Proteomes" id="UP000317238"/>
    </source>
</evidence>
<evidence type="ECO:0000256" key="3">
    <source>
        <dbReference type="ARBA" id="ARBA00004910"/>
    </source>
</evidence>
<dbReference type="PANTHER" id="PTHR38011">
    <property type="entry name" value="DIHYDROFOLATE REDUCTASE FAMILY PROTEIN (AFU_ORTHOLOGUE AFUA_8G06820)"/>
    <property type="match status" value="1"/>
</dbReference>
<evidence type="ECO:0000256" key="5">
    <source>
        <dbReference type="ARBA" id="ARBA00007417"/>
    </source>
</evidence>
<keyword evidence="22" id="KW-1185">Reference proteome</keyword>
<feature type="region of interest" description="Disordered" evidence="19">
    <location>
        <begin position="310"/>
        <end position="332"/>
    </location>
</feature>
<evidence type="ECO:0000256" key="16">
    <source>
        <dbReference type="PIRSR" id="PIRSR006769-1"/>
    </source>
</evidence>
<feature type="binding site" evidence="17">
    <location>
        <position position="229"/>
    </location>
    <ligand>
        <name>substrate</name>
    </ligand>
</feature>
<dbReference type="OrthoDB" id="9800865at2"/>
<dbReference type="EMBL" id="SJPL01000001">
    <property type="protein sequence ID" value="TWT70056.1"/>
    <property type="molecule type" value="Genomic_DNA"/>
</dbReference>
<keyword evidence="13 17" id="KW-0521">NADP</keyword>
<dbReference type="FunFam" id="3.40.140.10:FF:000025">
    <property type="entry name" value="Riboflavin biosynthesis protein RibD"/>
    <property type="match status" value="1"/>
</dbReference>
<comment type="pathway">
    <text evidence="3">Cofactor biosynthesis; riboflavin biosynthesis; 5-amino-6-(D-ribitylamino)uracil from GTP: step 3/4.</text>
</comment>
<dbReference type="InterPro" id="IPR024072">
    <property type="entry name" value="DHFR-like_dom_sf"/>
</dbReference>